<dbReference type="STRING" id="112901.SAMN04488500_11995"/>
<sequence>MIEVTMPDGRQLSFKHVVFDYNGTLAEDGVLSDSVRELLRELAAKVHVVVITADTFGAAREQLKGIEGVELIILGSQADGTEKARYVSEWGSDSTVVIGNGVNDQPMFFIASLKIAVLGPEGLSSGVLSASNIVVRSPEDAIRLLLNAKRLIATLRR</sequence>
<dbReference type="OrthoDB" id="159409at2"/>
<dbReference type="InterPro" id="IPR036412">
    <property type="entry name" value="HAD-like_sf"/>
</dbReference>
<accession>A0A1W2E2V5</accession>
<dbReference type="Gene3D" id="3.40.50.1000">
    <property type="entry name" value="HAD superfamily/HAD-like"/>
    <property type="match status" value="1"/>
</dbReference>
<proteinExistence type="predicted"/>
<dbReference type="Proteomes" id="UP000192738">
    <property type="component" value="Unassembled WGS sequence"/>
</dbReference>
<dbReference type="SUPFAM" id="SSF56784">
    <property type="entry name" value="HAD-like"/>
    <property type="match status" value="1"/>
</dbReference>
<dbReference type="InterPro" id="IPR023214">
    <property type="entry name" value="HAD_sf"/>
</dbReference>
<protein>
    <submittedName>
        <fullName evidence="1">Soluble P-type ATPase</fullName>
    </submittedName>
</protein>
<dbReference type="RefSeq" id="WP_084577469.1">
    <property type="nucleotide sequence ID" value="NZ_CP155572.1"/>
</dbReference>
<keyword evidence="2" id="KW-1185">Reference proteome</keyword>
<name>A0A1W2E2V5_9FIRM</name>
<dbReference type="EMBL" id="FWXI01000019">
    <property type="protein sequence ID" value="SMD03408.1"/>
    <property type="molecule type" value="Genomic_DNA"/>
</dbReference>
<dbReference type="CDD" id="cd01427">
    <property type="entry name" value="HAD_like"/>
    <property type="match status" value="1"/>
</dbReference>
<organism evidence="1 2">
    <name type="scientific">Sporomusa malonica</name>
    <dbReference type="NCBI Taxonomy" id="112901"/>
    <lineage>
        <taxon>Bacteria</taxon>
        <taxon>Bacillati</taxon>
        <taxon>Bacillota</taxon>
        <taxon>Negativicutes</taxon>
        <taxon>Selenomonadales</taxon>
        <taxon>Sporomusaceae</taxon>
        <taxon>Sporomusa</taxon>
    </lineage>
</organism>
<evidence type="ECO:0000313" key="1">
    <source>
        <dbReference type="EMBL" id="SMD03408.1"/>
    </source>
</evidence>
<gene>
    <name evidence="1" type="ORF">SAMN04488500_11995</name>
</gene>
<dbReference type="AlphaFoldDB" id="A0A1W2E2V5"/>
<reference evidence="1 2" key="1">
    <citation type="submission" date="2017-04" db="EMBL/GenBank/DDBJ databases">
        <authorList>
            <person name="Afonso C.L."/>
            <person name="Miller P.J."/>
            <person name="Scott M.A."/>
            <person name="Spackman E."/>
            <person name="Goraichik I."/>
            <person name="Dimitrov K.M."/>
            <person name="Suarez D.L."/>
            <person name="Swayne D.E."/>
        </authorList>
    </citation>
    <scope>NUCLEOTIDE SEQUENCE [LARGE SCALE GENOMIC DNA]</scope>
    <source>
        <strain evidence="1 2">DSM 5090</strain>
    </source>
</reference>
<evidence type="ECO:0000313" key="2">
    <source>
        <dbReference type="Proteomes" id="UP000192738"/>
    </source>
</evidence>